<feature type="region of interest" description="Disordered" evidence="4">
    <location>
        <begin position="96"/>
        <end position="151"/>
    </location>
</feature>
<protein>
    <recommendedName>
        <fullName evidence="5">TRAF-type domain-containing protein</fullName>
    </recommendedName>
</protein>
<evidence type="ECO:0000256" key="1">
    <source>
        <dbReference type="ARBA" id="ARBA00022723"/>
    </source>
</evidence>
<dbReference type="Proteomes" id="UP000681722">
    <property type="component" value="Unassembled WGS sequence"/>
</dbReference>
<accession>A0A814FJT4</accession>
<feature type="region of interest" description="Disordered" evidence="4">
    <location>
        <begin position="347"/>
        <end position="380"/>
    </location>
</feature>
<feature type="compositionally biased region" description="Basic and acidic residues" evidence="4">
    <location>
        <begin position="113"/>
        <end position="124"/>
    </location>
</feature>
<feature type="compositionally biased region" description="Polar residues" evidence="4">
    <location>
        <begin position="359"/>
        <end position="376"/>
    </location>
</feature>
<feature type="domain" description="TRAF-type" evidence="5">
    <location>
        <begin position="14"/>
        <end position="63"/>
    </location>
</feature>
<reference evidence="6" key="1">
    <citation type="submission" date="2021-02" db="EMBL/GenBank/DDBJ databases">
        <authorList>
            <person name="Nowell W R."/>
        </authorList>
    </citation>
    <scope>NUCLEOTIDE SEQUENCE</scope>
</reference>
<evidence type="ECO:0000313" key="6">
    <source>
        <dbReference type="EMBL" id="CAF0985967.1"/>
    </source>
</evidence>
<proteinExistence type="predicted"/>
<dbReference type="InterPro" id="IPR001293">
    <property type="entry name" value="Znf_TRAF"/>
</dbReference>
<name>A0A814FJT4_9BILA</name>
<dbReference type="GO" id="GO:0005739">
    <property type="term" value="C:mitochondrion"/>
    <property type="evidence" value="ECO:0007669"/>
    <property type="project" value="TreeGrafter"/>
</dbReference>
<comment type="caution">
    <text evidence="6">The sequence shown here is derived from an EMBL/GenBank/DDBJ whole genome shotgun (WGS) entry which is preliminary data.</text>
</comment>
<feature type="compositionally biased region" description="Polar residues" evidence="4">
    <location>
        <begin position="400"/>
        <end position="428"/>
    </location>
</feature>
<keyword evidence="1" id="KW-0479">Metal-binding</keyword>
<keyword evidence="2" id="KW-0863">Zinc-finger</keyword>
<gene>
    <name evidence="6" type="ORF">GPM918_LOCUS13003</name>
    <name evidence="7" type="ORF">SRO942_LOCUS13003</name>
</gene>
<evidence type="ECO:0000313" key="8">
    <source>
        <dbReference type="Proteomes" id="UP000663829"/>
    </source>
</evidence>
<dbReference type="InterPro" id="IPR051986">
    <property type="entry name" value="Innate_Immune_Apopt_Reg"/>
</dbReference>
<dbReference type="Gene3D" id="3.30.40.10">
    <property type="entry name" value="Zinc/RING finger domain, C3HC4 (zinc finger)"/>
    <property type="match status" value="1"/>
</dbReference>
<dbReference type="InterPro" id="IPR013083">
    <property type="entry name" value="Znf_RING/FYVE/PHD"/>
</dbReference>
<evidence type="ECO:0000256" key="4">
    <source>
        <dbReference type="SAM" id="MobiDB-lite"/>
    </source>
</evidence>
<sequence>MATVSVTPHDEQTLPVKMYTCNCGKEFREQRTFEQHQSNDCKNQNVECSFCRESVPTTDIREHLLTCGNKTKLCDKCNRYILRGIFSYHYENDCQNPDDENEESALPSSRVIENQRSENDHRSTDNQTLRSHRLINDRPQSLSSSQIRQEQRLVDNHTEMESSAINRTFNSHSQTDTPDNLAGNQTLRSHRLVNDRPQSLSSAQIRQEQRLFDNHTEMELSAVNRTFNSHSQTDTPDNLAGISSNRQQQQTADTQINDIHNDNDRRITCEYCLQPCSFKDYEHHKRHCLRNSDANIRNRKPTDHTDSRQDETNIPCEYCEKLININELQDHTTECVMNLNDIVNRSSHQQFRTTRDSSPRNVSTSASRHPISPQNRSTDEYALLNYLPASKNRRDRIDVTDNSLSLSNRNRTQYSSSEFDGTNEANKYSSLTTPTTAITTPNVDNYHDFSNSQYSYRSHSIPLRTHDINEKSVYRSYNSRSIYDLSRERETSVDSFRYRTYNATYPTSNYIGGYNRSLLNQSRNNNYLSNNFLNERLTKSAYDKPLTTITRRPFMSAYDNIHPKLPYSYGYHYTRPLTTTTDRHAYDLPSRSYHDSYDNIRHVPRINDRVLPNYRLSSPVPQYVPRDSLYYSMKSRDQSAYINNVSIIVPNFSV</sequence>
<feature type="region of interest" description="Disordered" evidence="4">
    <location>
        <begin position="394"/>
        <end position="428"/>
    </location>
</feature>
<keyword evidence="8" id="KW-1185">Reference proteome</keyword>
<feature type="compositionally biased region" description="Polar residues" evidence="4">
    <location>
        <begin position="138"/>
        <end position="148"/>
    </location>
</feature>
<evidence type="ECO:0000256" key="3">
    <source>
        <dbReference type="ARBA" id="ARBA00022833"/>
    </source>
</evidence>
<dbReference type="Proteomes" id="UP000663829">
    <property type="component" value="Unassembled WGS sequence"/>
</dbReference>
<dbReference type="AlphaFoldDB" id="A0A814FJT4"/>
<evidence type="ECO:0000256" key="2">
    <source>
        <dbReference type="ARBA" id="ARBA00022771"/>
    </source>
</evidence>
<dbReference type="OrthoDB" id="422728at2759"/>
<dbReference type="GO" id="GO:0008270">
    <property type="term" value="F:zinc ion binding"/>
    <property type="evidence" value="ECO:0007669"/>
    <property type="project" value="UniProtKB-KW"/>
</dbReference>
<dbReference type="PANTHER" id="PTHR16295">
    <property type="entry name" value="TRAF-TYPE ZINC FINGER PROTEIN-RELATED"/>
    <property type="match status" value="1"/>
</dbReference>
<dbReference type="Pfam" id="PF02176">
    <property type="entry name" value="zf-TRAF"/>
    <property type="match status" value="1"/>
</dbReference>
<evidence type="ECO:0000259" key="5">
    <source>
        <dbReference type="Pfam" id="PF02176"/>
    </source>
</evidence>
<dbReference type="EMBL" id="CAJOBC010002919">
    <property type="protein sequence ID" value="CAF3758244.1"/>
    <property type="molecule type" value="Genomic_DNA"/>
</dbReference>
<dbReference type="EMBL" id="CAJNOQ010002919">
    <property type="protein sequence ID" value="CAF0985967.1"/>
    <property type="molecule type" value="Genomic_DNA"/>
</dbReference>
<keyword evidence="3" id="KW-0862">Zinc</keyword>
<evidence type="ECO:0000313" key="7">
    <source>
        <dbReference type="EMBL" id="CAF3758244.1"/>
    </source>
</evidence>
<organism evidence="6 8">
    <name type="scientific">Didymodactylos carnosus</name>
    <dbReference type="NCBI Taxonomy" id="1234261"/>
    <lineage>
        <taxon>Eukaryota</taxon>
        <taxon>Metazoa</taxon>
        <taxon>Spiralia</taxon>
        <taxon>Gnathifera</taxon>
        <taxon>Rotifera</taxon>
        <taxon>Eurotatoria</taxon>
        <taxon>Bdelloidea</taxon>
        <taxon>Philodinida</taxon>
        <taxon>Philodinidae</taxon>
        <taxon>Didymodactylos</taxon>
    </lineage>
</organism>
<dbReference type="PANTHER" id="PTHR16295:SF10">
    <property type="entry name" value="EXPRESSED PROTEIN"/>
    <property type="match status" value="1"/>
</dbReference>